<keyword evidence="2" id="KW-0690">Ribosome biogenesis</keyword>
<dbReference type="Gene3D" id="2.40.30.60">
    <property type="entry name" value="RimM"/>
    <property type="match status" value="1"/>
</dbReference>
<dbReference type="InterPro" id="IPR056792">
    <property type="entry name" value="PRC_RimM"/>
</dbReference>
<organism evidence="7">
    <name type="scientific">marine sediment metagenome</name>
    <dbReference type="NCBI Taxonomy" id="412755"/>
    <lineage>
        <taxon>unclassified sequences</taxon>
        <taxon>metagenomes</taxon>
        <taxon>ecological metagenomes</taxon>
    </lineage>
</organism>
<dbReference type="GO" id="GO:0006364">
    <property type="term" value="P:rRNA processing"/>
    <property type="evidence" value="ECO:0007669"/>
    <property type="project" value="UniProtKB-KW"/>
</dbReference>
<feature type="domain" description="RimM N-terminal" evidence="5">
    <location>
        <begin position="10"/>
        <end position="91"/>
    </location>
</feature>
<dbReference type="InterPro" id="IPR011033">
    <property type="entry name" value="PRC_barrel-like_sf"/>
</dbReference>
<dbReference type="SUPFAM" id="SSF50346">
    <property type="entry name" value="PRC-barrel domain"/>
    <property type="match status" value="1"/>
</dbReference>
<evidence type="ECO:0000256" key="3">
    <source>
        <dbReference type="ARBA" id="ARBA00022552"/>
    </source>
</evidence>
<dbReference type="GO" id="GO:0005840">
    <property type="term" value="C:ribosome"/>
    <property type="evidence" value="ECO:0007669"/>
    <property type="project" value="InterPro"/>
</dbReference>
<dbReference type="EMBL" id="LAZR01000841">
    <property type="protein sequence ID" value="KKN56494.1"/>
    <property type="molecule type" value="Genomic_DNA"/>
</dbReference>
<name>A0A0F9RP42_9ZZZZ</name>
<keyword evidence="1" id="KW-0963">Cytoplasm</keyword>
<dbReference type="SUPFAM" id="SSF50447">
    <property type="entry name" value="Translation proteins"/>
    <property type="match status" value="1"/>
</dbReference>
<reference evidence="7" key="1">
    <citation type="journal article" date="2015" name="Nature">
        <title>Complex archaea that bridge the gap between prokaryotes and eukaryotes.</title>
        <authorList>
            <person name="Spang A."/>
            <person name="Saw J.H."/>
            <person name="Jorgensen S.L."/>
            <person name="Zaremba-Niedzwiedzka K."/>
            <person name="Martijn J."/>
            <person name="Lind A.E."/>
            <person name="van Eijk R."/>
            <person name="Schleper C."/>
            <person name="Guy L."/>
            <person name="Ettema T.J."/>
        </authorList>
    </citation>
    <scope>NUCLEOTIDE SEQUENCE</scope>
</reference>
<evidence type="ECO:0000259" key="6">
    <source>
        <dbReference type="Pfam" id="PF24986"/>
    </source>
</evidence>
<sequence length="171" mass="19115">MDTSVEYLPVGKISGAFGVKGWVKIYSFTDPRENILSYSPLYLSRKGAWVEVKVVEGRLQGKGVVMSLDGVTDRDQVLPLVGVELAIAKSQLKPAGKDQYYWSDLMGMSVVNLQDEQLGQVDSLLENGAHDVLVVVNEDKTERLIPFVLDDIVELVDLDNKVIRVDWKLDY</sequence>
<evidence type="ECO:0000259" key="5">
    <source>
        <dbReference type="Pfam" id="PF01782"/>
    </source>
</evidence>
<dbReference type="HAMAP" id="MF_00014">
    <property type="entry name" value="Ribosome_mat_RimM"/>
    <property type="match status" value="1"/>
</dbReference>
<dbReference type="PANTHER" id="PTHR33692:SF1">
    <property type="entry name" value="RIBOSOME MATURATION FACTOR RIMM"/>
    <property type="match status" value="1"/>
</dbReference>
<dbReference type="PANTHER" id="PTHR33692">
    <property type="entry name" value="RIBOSOME MATURATION FACTOR RIMM"/>
    <property type="match status" value="1"/>
</dbReference>
<evidence type="ECO:0000313" key="7">
    <source>
        <dbReference type="EMBL" id="KKN56494.1"/>
    </source>
</evidence>
<dbReference type="Gene3D" id="2.30.30.240">
    <property type="entry name" value="PRC-barrel domain"/>
    <property type="match status" value="1"/>
</dbReference>
<dbReference type="AlphaFoldDB" id="A0A0F9RP42"/>
<comment type="caution">
    <text evidence="7">The sequence shown here is derived from an EMBL/GenBank/DDBJ whole genome shotgun (WGS) entry which is preliminary data.</text>
</comment>
<proteinExistence type="inferred from homology"/>
<keyword evidence="3" id="KW-0698">rRNA processing</keyword>
<evidence type="ECO:0008006" key="8">
    <source>
        <dbReference type="Google" id="ProtNLM"/>
    </source>
</evidence>
<accession>A0A0F9RP42</accession>
<dbReference type="NCBIfam" id="TIGR02273">
    <property type="entry name" value="16S_RimM"/>
    <property type="match status" value="1"/>
</dbReference>
<evidence type="ECO:0000256" key="2">
    <source>
        <dbReference type="ARBA" id="ARBA00022517"/>
    </source>
</evidence>
<dbReference type="InterPro" id="IPR002676">
    <property type="entry name" value="RimM_N"/>
</dbReference>
<dbReference type="GO" id="GO:0043022">
    <property type="term" value="F:ribosome binding"/>
    <property type="evidence" value="ECO:0007669"/>
    <property type="project" value="InterPro"/>
</dbReference>
<dbReference type="InterPro" id="IPR009000">
    <property type="entry name" value="Transl_B-barrel_sf"/>
</dbReference>
<dbReference type="InterPro" id="IPR011961">
    <property type="entry name" value="RimM"/>
</dbReference>
<evidence type="ECO:0000256" key="1">
    <source>
        <dbReference type="ARBA" id="ARBA00022490"/>
    </source>
</evidence>
<keyword evidence="4" id="KW-0143">Chaperone</keyword>
<dbReference type="Pfam" id="PF24986">
    <property type="entry name" value="PRC_RimM"/>
    <property type="match status" value="1"/>
</dbReference>
<evidence type="ECO:0000256" key="4">
    <source>
        <dbReference type="ARBA" id="ARBA00023186"/>
    </source>
</evidence>
<feature type="domain" description="Ribosome maturation factor RimM PRC barrel" evidence="6">
    <location>
        <begin position="102"/>
        <end position="170"/>
    </location>
</feature>
<dbReference type="InterPro" id="IPR036976">
    <property type="entry name" value="RimM_N_sf"/>
</dbReference>
<gene>
    <name evidence="7" type="ORF">LCGC14_0571860</name>
</gene>
<protein>
    <recommendedName>
        <fullName evidence="8">RimM N-terminal domain-containing protein</fullName>
    </recommendedName>
</protein>
<dbReference type="Pfam" id="PF01782">
    <property type="entry name" value="RimM"/>
    <property type="match status" value="1"/>
</dbReference>